<accession>A0A4Q1L0N0</accession>
<dbReference type="Proteomes" id="UP000290517">
    <property type="component" value="Unassembled WGS sequence"/>
</dbReference>
<proteinExistence type="inferred from homology"/>
<dbReference type="EMBL" id="SDJR01000007">
    <property type="protein sequence ID" value="RXR25068.1"/>
    <property type="molecule type" value="Genomic_DNA"/>
</dbReference>
<gene>
    <name evidence="3" type="ORF">EQW73_12350</name>
    <name evidence="4" type="ORF">EQW78_06320</name>
</gene>
<evidence type="ECO:0000313" key="5">
    <source>
        <dbReference type="Proteomes" id="UP000289805"/>
    </source>
</evidence>
<feature type="domain" description="AB hydrolase-1" evidence="2">
    <location>
        <begin position="170"/>
        <end position="356"/>
    </location>
</feature>
<dbReference type="Pfam" id="PF12697">
    <property type="entry name" value="Abhydrolase_6"/>
    <property type="match status" value="1"/>
</dbReference>
<reference evidence="5 6" key="1">
    <citation type="submission" date="2019-01" db="EMBL/GenBank/DDBJ databases">
        <title>Oerskovia turbata Genome sequencing and assembly.</title>
        <authorList>
            <person name="Dou T."/>
        </authorList>
    </citation>
    <scope>NUCLEOTIDE SEQUENCE [LARGE SCALE GENOMIC DNA]</scope>
    <source>
        <strain evidence="4 5">JCM12123</strain>
        <strain evidence="3 6">JCM3160</strain>
    </source>
</reference>
<dbReference type="InterPro" id="IPR050261">
    <property type="entry name" value="FrsA_esterase"/>
</dbReference>
<dbReference type="EMBL" id="SDJQ01000008">
    <property type="protein sequence ID" value="RXR35214.1"/>
    <property type="molecule type" value="Genomic_DNA"/>
</dbReference>
<evidence type="ECO:0000313" key="3">
    <source>
        <dbReference type="EMBL" id="RXR25068.1"/>
    </source>
</evidence>
<evidence type="ECO:0000256" key="1">
    <source>
        <dbReference type="ARBA" id="ARBA00038115"/>
    </source>
</evidence>
<dbReference type="SUPFAM" id="SSF53474">
    <property type="entry name" value="alpha/beta-Hydrolases"/>
    <property type="match status" value="1"/>
</dbReference>
<dbReference type="OrthoDB" id="9765647at2"/>
<organism evidence="4 5">
    <name type="scientific">Oerskovia turbata</name>
    <dbReference type="NCBI Taxonomy" id="1713"/>
    <lineage>
        <taxon>Bacteria</taxon>
        <taxon>Bacillati</taxon>
        <taxon>Actinomycetota</taxon>
        <taxon>Actinomycetes</taxon>
        <taxon>Micrococcales</taxon>
        <taxon>Cellulomonadaceae</taxon>
        <taxon>Oerskovia</taxon>
    </lineage>
</organism>
<dbReference type="GO" id="GO:0016787">
    <property type="term" value="F:hydrolase activity"/>
    <property type="evidence" value="ECO:0007669"/>
    <property type="project" value="UniProtKB-KW"/>
</dbReference>
<dbReference type="RefSeq" id="WP_030151823.1">
    <property type="nucleotide sequence ID" value="NZ_JOFV01000009.1"/>
</dbReference>
<evidence type="ECO:0000259" key="2">
    <source>
        <dbReference type="Pfam" id="PF12697"/>
    </source>
</evidence>
<dbReference type="PANTHER" id="PTHR22946:SF12">
    <property type="entry name" value="CONIDIAL PIGMENT BIOSYNTHESIS PROTEIN AYG1 (AFU_ORTHOLOGUE AFUA_2G17550)"/>
    <property type="match status" value="1"/>
</dbReference>
<dbReference type="InterPro" id="IPR000073">
    <property type="entry name" value="AB_hydrolase_1"/>
</dbReference>
<keyword evidence="4" id="KW-0378">Hydrolase</keyword>
<protein>
    <submittedName>
        <fullName evidence="4">Alpha/beta hydrolase</fullName>
    </submittedName>
</protein>
<dbReference type="AlphaFoldDB" id="A0A4Q1L0N0"/>
<evidence type="ECO:0000313" key="4">
    <source>
        <dbReference type="EMBL" id="RXR35214.1"/>
    </source>
</evidence>
<keyword evidence="6" id="KW-1185">Reference proteome</keyword>
<dbReference type="InterPro" id="IPR029058">
    <property type="entry name" value="AB_hydrolase_fold"/>
</dbReference>
<evidence type="ECO:0000313" key="6">
    <source>
        <dbReference type="Proteomes" id="UP000290517"/>
    </source>
</evidence>
<dbReference type="STRING" id="1713.GCA_000718325_02317"/>
<dbReference type="Gene3D" id="3.40.50.1820">
    <property type="entry name" value="alpha/beta hydrolase"/>
    <property type="match status" value="1"/>
</dbReference>
<dbReference type="PANTHER" id="PTHR22946">
    <property type="entry name" value="DIENELACTONE HYDROLASE DOMAIN-CONTAINING PROTEIN-RELATED"/>
    <property type="match status" value="1"/>
</dbReference>
<dbReference type="Proteomes" id="UP000289805">
    <property type="component" value="Unassembled WGS sequence"/>
</dbReference>
<dbReference type="Gene3D" id="1.20.1440.110">
    <property type="entry name" value="acylaminoacyl peptidase"/>
    <property type="match status" value="1"/>
</dbReference>
<comment type="similarity">
    <text evidence="1">Belongs to the AB hydrolase superfamily. FUS2 hydrolase family.</text>
</comment>
<sequence length="406" mass="44834">MTLVLHDELFDAQLVRALACTAQGGAQIGECLETARRITRTDGNQWYDEWSATAERVEKAAEESDVAGHRVSARGAWLRASNYYRTAGLFLMGSPVDDRFRESSRRQTETFRRGAALLDLPPDVLEIPFEDGTLPGYFYRASDDGRPRPTVLLVDGYDGTAEELYFANAVAALERGYDVIAFDGPGQGSVILDQGVPFRPDWETVVSAVVDHALTLDEVDPQRIVVHGWSFGGHLAPRAASGEHRLAACIADSGPYDLFDTITARFPALLADHLDDDDGAALRVVETALHQLLKKPSAGWALRRNLWVHGVRDPLDFLRLSHDYTLRGREHLIRCPVLVCRTVGDDLSASARTLAENLTCPTEYVELGPEDGVTGHCEMTGRAVFHQRVFDWLDETLEYDGSPASP</sequence>
<name>A0A4Q1L0N0_9CELL</name>
<comment type="caution">
    <text evidence="4">The sequence shown here is derived from an EMBL/GenBank/DDBJ whole genome shotgun (WGS) entry which is preliminary data.</text>
</comment>